<dbReference type="RefSeq" id="WP_125400478.1">
    <property type="nucleotide sequence ID" value="NZ_AP027926.1"/>
</dbReference>
<accession>A0A7W3I2I8</accession>
<dbReference type="Proteomes" id="UP000510927">
    <property type="component" value="Chromosome"/>
</dbReference>
<dbReference type="Pfam" id="PF06996">
    <property type="entry name" value="T6SS_TssG"/>
    <property type="match status" value="1"/>
</dbReference>
<sequence>MAGKDRSAHADIGQDTVFSDVCSYNFFALMESLYRHTGHRSVVSLDTEPEDEIAHFVADASLAFPKSDVVSLTKKENGQYAITVSFSGLHGSQSPLPGYYLDELALEVAQEEEGLAGFLDLFAHRWTQFLYHIWRKYRYYVCFRNGGVDDFSRRMYALVGLESESLRDQLAINHSKMLAYAGTLASPGRSPEVICSLISHCFDLPDVSLEGWQLRQVDITPERQNRLGIRTARTGKKFIEKSVLGSNFTLGSRIPDRSGKFLLCINNLSRDRLLSFLPNGLNFIPLTLFVAFILRDQLAWDLRLGFAPDQAGGMVLGRAQNSLLGWTSFIGQPEPKPGVIINVRS</sequence>
<evidence type="ECO:0000313" key="2">
    <source>
        <dbReference type="Proteomes" id="UP000510927"/>
    </source>
</evidence>
<dbReference type="NCBIfam" id="TIGR03347">
    <property type="entry name" value="VI_chp_1"/>
    <property type="match status" value="1"/>
</dbReference>
<dbReference type="EMBL" id="CP055675">
    <property type="protein sequence ID" value="QLN00818.1"/>
    <property type="molecule type" value="Genomic_DNA"/>
</dbReference>
<evidence type="ECO:0000313" key="1">
    <source>
        <dbReference type="EMBL" id="QLN00818.1"/>
    </source>
</evidence>
<dbReference type="InterPro" id="IPR010732">
    <property type="entry name" value="T6SS_TssG-like"/>
</dbReference>
<reference evidence="1 2" key="1">
    <citation type="submission" date="2020-06" db="EMBL/GenBank/DDBJ databases">
        <title>REHAB project genomes.</title>
        <authorList>
            <person name="Shaw L.P."/>
        </authorList>
    </citation>
    <scope>NUCLEOTIDE SEQUENCE [LARGE SCALE GENOMIC DNA]</scope>
    <source>
        <strain evidence="1 2">RHB28-C13</strain>
    </source>
</reference>
<gene>
    <name evidence="1" type="primary">tssG</name>
    <name evidence="1" type="ORF">HVY52_13775</name>
</gene>
<dbReference type="PANTHER" id="PTHR35564">
    <property type="match status" value="1"/>
</dbReference>
<name>A0A7W3I2I8_ESCFE</name>
<dbReference type="AlphaFoldDB" id="A0A7W3I2I8"/>
<protein>
    <submittedName>
        <fullName evidence="1">Type VI secretion system baseplate subunit TssG</fullName>
    </submittedName>
</protein>
<organism evidence="1 2">
    <name type="scientific">Escherichia fergusonii</name>
    <dbReference type="NCBI Taxonomy" id="564"/>
    <lineage>
        <taxon>Bacteria</taxon>
        <taxon>Pseudomonadati</taxon>
        <taxon>Pseudomonadota</taxon>
        <taxon>Gammaproteobacteria</taxon>
        <taxon>Enterobacterales</taxon>
        <taxon>Enterobacteriaceae</taxon>
        <taxon>Escherichia</taxon>
    </lineage>
</organism>
<dbReference type="PANTHER" id="PTHR35564:SF3">
    <property type="entry name" value="TYPE VI SECRETION SYSTEM BASEPLATE SUBUNIT TSSG"/>
    <property type="match status" value="1"/>
</dbReference>
<proteinExistence type="predicted"/>